<feature type="domain" description="Fimbrial adhesin MrpH N-terminal" evidence="2">
    <location>
        <begin position="21"/>
        <end position="158"/>
    </location>
</feature>
<dbReference type="AlphaFoldDB" id="A0A1S1HVR9"/>
<evidence type="ECO:0000259" key="3">
    <source>
        <dbReference type="Pfam" id="PF24223"/>
    </source>
</evidence>
<dbReference type="Pfam" id="PF24223">
    <property type="entry name" value="MrpH_C"/>
    <property type="match status" value="1"/>
</dbReference>
<feature type="chain" id="PRO_5010355974" evidence="1">
    <location>
        <begin position="22"/>
        <end position="274"/>
    </location>
</feature>
<dbReference type="InterPro" id="IPR036937">
    <property type="entry name" value="Adhesion_dom_fimbrial_sf"/>
</dbReference>
<proteinExistence type="predicted"/>
<dbReference type="Proteomes" id="UP000179588">
    <property type="component" value="Unassembled WGS sequence"/>
</dbReference>
<dbReference type="GO" id="GO:0009289">
    <property type="term" value="C:pilus"/>
    <property type="evidence" value="ECO:0007669"/>
    <property type="project" value="InterPro"/>
</dbReference>
<accession>A0A1S1HVR9</accession>
<evidence type="ECO:0000313" key="5">
    <source>
        <dbReference type="EMBL" id="OHT25521.1"/>
    </source>
</evidence>
<dbReference type="RefSeq" id="WP_070925379.1">
    <property type="nucleotide sequence ID" value="NZ_CANMXG010000005.1"/>
</dbReference>
<dbReference type="OrthoDB" id="6454267at2"/>
<dbReference type="GO" id="GO:0007155">
    <property type="term" value="P:cell adhesion"/>
    <property type="evidence" value="ECO:0007669"/>
    <property type="project" value="InterPro"/>
</dbReference>
<gene>
    <name evidence="5" type="ORF">A3Q29_13380</name>
    <name evidence="4" type="ORF">RG298_001341</name>
</gene>
<comment type="caution">
    <text evidence="5">The sequence shown here is derived from an EMBL/GenBank/DDBJ whole genome shotgun (WGS) entry which is preliminary data.</text>
</comment>
<reference evidence="4" key="2">
    <citation type="submission" date="2024-02" db="EMBL/GenBank/DDBJ databases">
        <authorList>
            <consortium name="Clinical and Environmental Microbiology Branch: Whole genome sequencing antimicrobial resistance pathogens in the healthcare setting"/>
        </authorList>
    </citation>
    <scope>NUCLEOTIDE SEQUENCE</scope>
    <source>
        <strain evidence="4">2021GO-0154</strain>
    </source>
</reference>
<evidence type="ECO:0000259" key="2">
    <source>
        <dbReference type="Pfam" id="PF24222"/>
    </source>
</evidence>
<dbReference type="InterPro" id="IPR057009">
    <property type="entry name" value="MrpH_N"/>
</dbReference>
<feature type="domain" description="Fimbrial adhesin MrpH C-terminal" evidence="3">
    <location>
        <begin position="160"/>
        <end position="274"/>
    </location>
</feature>
<dbReference type="EMBL" id="ABMABF030000004">
    <property type="protein sequence ID" value="EMJ5133649.1"/>
    <property type="molecule type" value="Genomic_DNA"/>
</dbReference>
<feature type="signal peptide" evidence="1">
    <location>
        <begin position="1"/>
        <end position="21"/>
    </location>
</feature>
<sequence length="274" mass="29183">MKWLPYFFTASIAASSFSASAAIFSYITESTGTPANATYTYVIERWDEEDPYTPSPCANWSSCYININHKHNANGQPGRVTQTIANVTGLKTMREVRARVMQSSGFPLSGTALHTGDALSKNQECVGLFYQSINSGLVETSGYLLPGSLCGIAPPPVGACRIVESSININYGDIDEVSLPKARKSTSFHVTCNQEMTVLVIASGADSGKVPLRRDNSLKANLYLNNNIAGQTGVSIYVPKNGTSQVQISSELEVNGRVSAGPFAGAGSVILTIP</sequence>
<name>A0A1S1HVR9_PROST</name>
<evidence type="ECO:0000313" key="4">
    <source>
        <dbReference type="EMBL" id="EMJ5133649.1"/>
    </source>
</evidence>
<protein>
    <submittedName>
        <fullName evidence="5">Adhesin</fullName>
    </submittedName>
</protein>
<dbReference type="InterPro" id="IPR057010">
    <property type="entry name" value="MrpH_C"/>
</dbReference>
<evidence type="ECO:0000256" key="1">
    <source>
        <dbReference type="SAM" id="SignalP"/>
    </source>
</evidence>
<keyword evidence="1" id="KW-0732">Signal</keyword>
<reference evidence="5 6" key="1">
    <citation type="submission" date="2016-03" db="EMBL/GenBank/DDBJ databases">
        <title>Genome sequence of Providencia stuartii strain, isolated from the salivary glands of larval Lucilia sericata.</title>
        <authorList>
            <person name="Yuan Y."/>
            <person name="Zhang Y."/>
            <person name="Fu S."/>
            <person name="Crippen T.L."/>
            <person name="Visi D."/>
            <person name="Benbow M.E."/>
            <person name="Allen M."/>
            <person name="Tomberlin J.K."/>
            <person name="Sze S.-H."/>
            <person name="Tarone A.M."/>
        </authorList>
    </citation>
    <scope>NUCLEOTIDE SEQUENCE [LARGE SCALE GENOMIC DNA]</scope>
    <source>
        <strain evidence="5 6">Crippen</strain>
    </source>
</reference>
<organism evidence="5 6">
    <name type="scientific">Providencia stuartii</name>
    <dbReference type="NCBI Taxonomy" id="588"/>
    <lineage>
        <taxon>Bacteria</taxon>
        <taxon>Pseudomonadati</taxon>
        <taxon>Pseudomonadota</taxon>
        <taxon>Gammaproteobacteria</taxon>
        <taxon>Enterobacterales</taxon>
        <taxon>Morganellaceae</taxon>
        <taxon>Providencia</taxon>
    </lineage>
</organism>
<evidence type="ECO:0000313" key="6">
    <source>
        <dbReference type="Proteomes" id="UP000179588"/>
    </source>
</evidence>
<dbReference type="CDD" id="cd22566">
    <property type="entry name" value="MrpH-like"/>
    <property type="match status" value="1"/>
</dbReference>
<dbReference type="Pfam" id="PF24222">
    <property type="entry name" value="MrpH_N"/>
    <property type="match status" value="1"/>
</dbReference>
<dbReference type="Gene3D" id="2.60.40.1090">
    <property type="entry name" value="Fimbrial-type adhesion domain"/>
    <property type="match status" value="1"/>
</dbReference>
<keyword evidence="6" id="KW-1185">Reference proteome</keyword>
<dbReference type="EMBL" id="LVIE01000024">
    <property type="protein sequence ID" value="OHT25521.1"/>
    <property type="molecule type" value="Genomic_DNA"/>
</dbReference>